<reference evidence="2 3" key="1">
    <citation type="journal article" date="2017" name="Curr. Biol.">
        <title>Genome architecture and evolution of a unichromosomal asexual nematode.</title>
        <authorList>
            <person name="Fradin H."/>
            <person name="Zegar C."/>
            <person name="Gutwein M."/>
            <person name="Lucas J."/>
            <person name="Kovtun M."/>
            <person name="Corcoran D."/>
            <person name="Baugh L.R."/>
            <person name="Kiontke K."/>
            <person name="Gunsalus K."/>
            <person name="Fitch D.H."/>
            <person name="Piano F."/>
        </authorList>
    </citation>
    <scope>NUCLEOTIDE SEQUENCE [LARGE SCALE GENOMIC DNA]</scope>
    <source>
        <strain evidence="2">PF1309</strain>
    </source>
</reference>
<organism evidence="2 3">
    <name type="scientific">Diploscapter pachys</name>
    <dbReference type="NCBI Taxonomy" id="2018661"/>
    <lineage>
        <taxon>Eukaryota</taxon>
        <taxon>Metazoa</taxon>
        <taxon>Ecdysozoa</taxon>
        <taxon>Nematoda</taxon>
        <taxon>Chromadorea</taxon>
        <taxon>Rhabditida</taxon>
        <taxon>Rhabditina</taxon>
        <taxon>Rhabditomorpha</taxon>
        <taxon>Rhabditoidea</taxon>
        <taxon>Rhabditidae</taxon>
        <taxon>Diploscapter</taxon>
    </lineage>
</organism>
<dbReference type="PANTHER" id="PTHR24416">
    <property type="entry name" value="TYROSINE-PROTEIN KINASE RECEPTOR"/>
    <property type="match status" value="1"/>
</dbReference>
<feature type="domain" description="Protein kinase" evidence="1">
    <location>
        <begin position="1"/>
        <end position="110"/>
    </location>
</feature>
<dbReference type="GO" id="GO:0043235">
    <property type="term" value="C:receptor complex"/>
    <property type="evidence" value="ECO:0007669"/>
    <property type="project" value="TreeGrafter"/>
</dbReference>
<dbReference type="SUPFAM" id="SSF56112">
    <property type="entry name" value="Protein kinase-like (PK-like)"/>
    <property type="match status" value="1"/>
</dbReference>
<dbReference type="EMBL" id="LIAE01006566">
    <property type="protein sequence ID" value="PAV87449.1"/>
    <property type="molecule type" value="Genomic_DNA"/>
</dbReference>
<dbReference type="Gene3D" id="1.10.510.10">
    <property type="entry name" value="Transferase(Phosphotransferase) domain 1"/>
    <property type="match status" value="1"/>
</dbReference>
<dbReference type="GO" id="GO:0005886">
    <property type="term" value="C:plasma membrane"/>
    <property type="evidence" value="ECO:0007669"/>
    <property type="project" value="TreeGrafter"/>
</dbReference>
<evidence type="ECO:0000313" key="3">
    <source>
        <dbReference type="Proteomes" id="UP000218231"/>
    </source>
</evidence>
<dbReference type="OrthoDB" id="5862519at2759"/>
<dbReference type="InterPro" id="IPR000719">
    <property type="entry name" value="Prot_kinase_dom"/>
</dbReference>
<name>A0A2A2LMU2_9BILA</name>
<dbReference type="InterPro" id="IPR050122">
    <property type="entry name" value="RTK"/>
</dbReference>
<protein>
    <recommendedName>
        <fullName evidence="1">Protein kinase domain-containing protein</fullName>
    </recommendedName>
</protein>
<dbReference type="STRING" id="2018661.A0A2A2LMU2"/>
<dbReference type="InterPro" id="IPR011009">
    <property type="entry name" value="Kinase-like_dom_sf"/>
</dbReference>
<dbReference type="PANTHER" id="PTHR24416:SF611">
    <property type="entry name" value="TYROSINE-PROTEIN KINASE TRANSMEMBRANE RECEPTOR ROR"/>
    <property type="match status" value="1"/>
</dbReference>
<comment type="caution">
    <text evidence="2">The sequence shown here is derived from an EMBL/GenBank/DDBJ whole genome shotgun (WGS) entry which is preliminary data.</text>
</comment>
<dbReference type="GO" id="GO:0004714">
    <property type="term" value="F:transmembrane receptor protein tyrosine kinase activity"/>
    <property type="evidence" value="ECO:0007669"/>
    <property type="project" value="TreeGrafter"/>
</dbReference>
<dbReference type="GO" id="GO:0005524">
    <property type="term" value="F:ATP binding"/>
    <property type="evidence" value="ECO:0007669"/>
    <property type="project" value="InterPro"/>
</dbReference>
<dbReference type="InterPro" id="IPR001245">
    <property type="entry name" value="Ser-Thr/Tyr_kinase_cat_dom"/>
</dbReference>
<proteinExistence type="predicted"/>
<sequence>MDAVNIEDPKGGFPMRWMAPEVLKKPIRFSFQSDVWSYGICIYEVYNDGEKPWPEGDARTIQKSIRTLKMPEMPKKTPKELKSLVGNIWVKDPNERPVITTIYKKTQALLKKTQPKCEPKDFTVNKLNGLKAIDFLGVKRTRGDREVDECDQTKESCEDRDRSTPNSEMSANHYCFKSIISRAIFLESYVKIYET</sequence>
<dbReference type="PROSITE" id="PS50011">
    <property type="entry name" value="PROTEIN_KINASE_DOM"/>
    <property type="match status" value="1"/>
</dbReference>
<evidence type="ECO:0000313" key="2">
    <source>
        <dbReference type="EMBL" id="PAV87449.1"/>
    </source>
</evidence>
<dbReference type="Pfam" id="PF07714">
    <property type="entry name" value="PK_Tyr_Ser-Thr"/>
    <property type="match status" value="1"/>
</dbReference>
<dbReference type="GO" id="GO:0007169">
    <property type="term" value="P:cell surface receptor protein tyrosine kinase signaling pathway"/>
    <property type="evidence" value="ECO:0007669"/>
    <property type="project" value="TreeGrafter"/>
</dbReference>
<dbReference type="AlphaFoldDB" id="A0A2A2LMU2"/>
<accession>A0A2A2LMU2</accession>
<gene>
    <name evidence="2" type="ORF">WR25_18594</name>
</gene>
<evidence type="ECO:0000259" key="1">
    <source>
        <dbReference type="PROSITE" id="PS50011"/>
    </source>
</evidence>
<dbReference type="Proteomes" id="UP000218231">
    <property type="component" value="Unassembled WGS sequence"/>
</dbReference>
<keyword evidence="3" id="KW-1185">Reference proteome</keyword>